<dbReference type="AlphaFoldDB" id="A0A4U7BT76"/>
<evidence type="ECO:0000313" key="2">
    <source>
        <dbReference type="Proteomes" id="UP000308838"/>
    </source>
</evidence>
<proteinExistence type="predicted"/>
<accession>A0A4U7BT76</accession>
<sequence length="39" mass="4641">MSLFSSFTKLSPHPVKKLISPKAKIPFKIFFIFFFLEMF</sequence>
<comment type="caution">
    <text evidence="1">The sequence shown here is derived from an EMBL/GenBank/DDBJ whole genome shotgun (WGS) entry which is preliminary data.</text>
</comment>
<reference evidence="1 2" key="1">
    <citation type="submission" date="2018-05" db="EMBL/GenBank/DDBJ databases">
        <title>Novel Campyloabacter and Helicobacter Species and Strains.</title>
        <authorList>
            <person name="Mannion A.J."/>
            <person name="Shen Z."/>
            <person name="Fox J.G."/>
        </authorList>
    </citation>
    <scope>NUCLEOTIDE SEQUENCE [LARGE SCALE GENOMIC DNA]</scope>
    <source>
        <strain evidence="2">MIT17-664</strain>
    </source>
</reference>
<dbReference type="EMBL" id="NXLZ01000003">
    <property type="protein sequence ID" value="TKX31507.1"/>
    <property type="molecule type" value="Genomic_DNA"/>
</dbReference>
<organism evidence="1 2">
    <name type="scientific">Campylobacter estrildidarum</name>
    <dbReference type="NCBI Taxonomy" id="2510189"/>
    <lineage>
        <taxon>Bacteria</taxon>
        <taxon>Pseudomonadati</taxon>
        <taxon>Campylobacterota</taxon>
        <taxon>Epsilonproteobacteria</taxon>
        <taxon>Campylobacterales</taxon>
        <taxon>Campylobacteraceae</taxon>
        <taxon>Campylobacter</taxon>
    </lineage>
</organism>
<name>A0A4U7BT76_9BACT</name>
<keyword evidence="2" id="KW-1185">Reference proteome</keyword>
<protein>
    <submittedName>
        <fullName evidence="1">Pseudouridine synthase</fullName>
    </submittedName>
</protein>
<evidence type="ECO:0000313" key="1">
    <source>
        <dbReference type="EMBL" id="TKX31507.1"/>
    </source>
</evidence>
<dbReference type="Proteomes" id="UP000308838">
    <property type="component" value="Unassembled WGS sequence"/>
</dbReference>
<gene>
    <name evidence="1" type="ORF">CQA69_02480</name>
</gene>